<evidence type="ECO:0000313" key="4">
    <source>
        <dbReference type="WBParaSite" id="TCONS_00003727.p1"/>
    </source>
</evidence>
<evidence type="ECO:0000313" key="3">
    <source>
        <dbReference type="Proteomes" id="UP000035681"/>
    </source>
</evidence>
<organism evidence="3 4">
    <name type="scientific">Strongyloides stercoralis</name>
    <name type="common">Threadworm</name>
    <dbReference type="NCBI Taxonomy" id="6248"/>
    <lineage>
        <taxon>Eukaryota</taxon>
        <taxon>Metazoa</taxon>
        <taxon>Ecdysozoa</taxon>
        <taxon>Nematoda</taxon>
        <taxon>Chromadorea</taxon>
        <taxon>Rhabditida</taxon>
        <taxon>Tylenchina</taxon>
        <taxon>Panagrolaimomorpha</taxon>
        <taxon>Strongyloidoidea</taxon>
        <taxon>Strongyloididae</taxon>
        <taxon>Strongyloides</taxon>
    </lineage>
</organism>
<evidence type="ECO:0000256" key="2">
    <source>
        <dbReference type="SAM" id="Phobius"/>
    </source>
</evidence>
<feature type="compositionally biased region" description="Basic residues" evidence="1">
    <location>
        <begin position="42"/>
        <end position="58"/>
    </location>
</feature>
<sequence>EDEGGLGRGEGRRDQNGGGRREKKGGEDKGNREKREEEEKKKGKKRREHAKRRKHVKYQRGESRSASRFHFILKLMIIGIIPSLCLCSICQECITSMIIDQMLTAPESIFIFFISLGIVVSFICLLAVIHCFLQCKSYRNESESEDSNIFDIIDLDKLIGRYEFIEKERLKRQSDSRNIYKQETVSLNHYKNKIHDNDSYSNTLDMNKLSTSTEESTLPIYLTIDGGKENIGSENLDEELGDDNNKLSYDLLEYQRTWKGLDDELKMIPFPMYTNVECQTTETLDKISAEGFLKKLLENNKTIKPLETLV</sequence>
<feature type="transmembrane region" description="Helical" evidence="2">
    <location>
        <begin position="71"/>
        <end position="98"/>
    </location>
</feature>
<accession>A0AAF5CYK7</accession>
<feature type="compositionally biased region" description="Basic and acidic residues" evidence="1">
    <location>
        <begin position="24"/>
        <end position="41"/>
    </location>
</feature>
<keyword evidence="2" id="KW-1133">Transmembrane helix</keyword>
<dbReference type="Proteomes" id="UP000035681">
    <property type="component" value="Unplaced"/>
</dbReference>
<proteinExistence type="predicted"/>
<protein>
    <submittedName>
        <fullName evidence="4">Uncharacterized protein</fullName>
    </submittedName>
</protein>
<name>A0AAF5CYK7_STRER</name>
<reference evidence="4" key="1">
    <citation type="submission" date="2024-02" db="UniProtKB">
        <authorList>
            <consortium name="WormBaseParasite"/>
        </authorList>
    </citation>
    <scope>IDENTIFICATION</scope>
</reference>
<keyword evidence="2" id="KW-0812">Transmembrane</keyword>
<dbReference type="WBParaSite" id="TCONS_00003727.p1">
    <property type="protein sequence ID" value="TCONS_00003727.p1"/>
    <property type="gene ID" value="XLOC_000196"/>
</dbReference>
<evidence type="ECO:0000256" key="1">
    <source>
        <dbReference type="SAM" id="MobiDB-lite"/>
    </source>
</evidence>
<dbReference type="AlphaFoldDB" id="A0AAF5CYK7"/>
<keyword evidence="2" id="KW-0472">Membrane</keyword>
<feature type="transmembrane region" description="Helical" evidence="2">
    <location>
        <begin position="110"/>
        <end position="133"/>
    </location>
</feature>
<feature type="region of interest" description="Disordered" evidence="1">
    <location>
        <begin position="1"/>
        <end position="61"/>
    </location>
</feature>
<keyword evidence="3" id="KW-1185">Reference proteome</keyword>